<reference evidence="2" key="1">
    <citation type="submission" date="2021-01" db="EMBL/GenBank/DDBJ databases">
        <authorList>
            <consortium name="Genoscope - CEA"/>
            <person name="William W."/>
        </authorList>
    </citation>
    <scope>NUCLEOTIDE SEQUENCE</scope>
</reference>
<organism evidence="2 3">
    <name type="scientific">Paramecium octaurelia</name>
    <dbReference type="NCBI Taxonomy" id="43137"/>
    <lineage>
        <taxon>Eukaryota</taxon>
        <taxon>Sar</taxon>
        <taxon>Alveolata</taxon>
        <taxon>Ciliophora</taxon>
        <taxon>Intramacronucleata</taxon>
        <taxon>Oligohymenophorea</taxon>
        <taxon>Peniculida</taxon>
        <taxon>Parameciidae</taxon>
        <taxon>Paramecium</taxon>
    </lineage>
</organism>
<feature type="transmembrane region" description="Helical" evidence="1">
    <location>
        <begin position="96"/>
        <end position="122"/>
    </location>
</feature>
<feature type="transmembrane region" description="Helical" evidence="1">
    <location>
        <begin position="52"/>
        <end position="75"/>
    </location>
</feature>
<comment type="caution">
    <text evidence="2">The sequence shown here is derived from an EMBL/GenBank/DDBJ whole genome shotgun (WGS) entry which is preliminary data.</text>
</comment>
<dbReference type="Proteomes" id="UP000683925">
    <property type="component" value="Unassembled WGS sequence"/>
</dbReference>
<accession>A0A8S1WJM9</accession>
<gene>
    <name evidence="2" type="ORF">POCTA_138.1.T0960196</name>
</gene>
<keyword evidence="3" id="KW-1185">Reference proteome</keyword>
<evidence type="ECO:0000313" key="2">
    <source>
        <dbReference type="EMBL" id="CAD8190148.1"/>
    </source>
</evidence>
<name>A0A8S1WJM9_PAROT</name>
<protein>
    <submittedName>
        <fullName evidence="2">Uncharacterized protein</fullName>
    </submittedName>
</protein>
<keyword evidence="1" id="KW-1133">Transmembrane helix</keyword>
<feature type="transmembrane region" description="Helical" evidence="1">
    <location>
        <begin position="134"/>
        <end position="153"/>
    </location>
</feature>
<proteinExistence type="predicted"/>
<keyword evidence="1" id="KW-0472">Membrane</keyword>
<evidence type="ECO:0000256" key="1">
    <source>
        <dbReference type="SAM" id="Phobius"/>
    </source>
</evidence>
<keyword evidence="1" id="KW-0812">Transmembrane</keyword>
<evidence type="ECO:0000313" key="3">
    <source>
        <dbReference type="Proteomes" id="UP000683925"/>
    </source>
</evidence>
<dbReference type="AlphaFoldDB" id="A0A8S1WJM9"/>
<dbReference type="EMBL" id="CAJJDP010000095">
    <property type="protein sequence ID" value="CAD8190148.1"/>
    <property type="molecule type" value="Genomic_DNA"/>
</dbReference>
<sequence length="188" mass="22755">MPYQHTKKENNKENIHYQEVWFISEFFTQVKVESWFRRFSLKLIEKLTILNIFSYIQTVFFTFLFISVILIPILIKIGIWEKFRIMQCKIIEICQHLYFIWIHLNHTMLYFRILGVLIYRINDDWGVNILNYKSLGYLFVGQLLVIGICWMFLKQITFFSFHLLLPILCTECAEANLKRTIKLQNDPV</sequence>